<feature type="transmembrane region" description="Helical" evidence="5">
    <location>
        <begin position="76"/>
        <end position="95"/>
    </location>
</feature>
<gene>
    <name evidence="7" type="ORF">LCGC14_0200930</name>
</gene>
<evidence type="ECO:0000256" key="3">
    <source>
        <dbReference type="ARBA" id="ARBA00022989"/>
    </source>
</evidence>
<keyword evidence="3 5" id="KW-1133">Transmembrane helix</keyword>
<evidence type="ECO:0000256" key="4">
    <source>
        <dbReference type="ARBA" id="ARBA00023136"/>
    </source>
</evidence>
<sequence>MLLLILGLILFLGVHSTRLFAPEWRAKHIAAKGLMTWKGLYALVSIIGFVLIIYGYGQARLDPTWLWISPVWTRHLAALLTIPAFILLVATYIPGSCIKAKVGHPMLLGVKFWALAHLIANGSLADLLLFGGFLAWAVALFVVSRKRDRLAGISYGKGKPAMDAVVVVVGLIAWAAFALYLHGVLIGVKPLGM</sequence>
<feature type="transmembrane region" description="Helical" evidence="5">
    <location>
        <begin position="40"/>
        <end position="56"/>
    </location>
</feature>
<evidence type="ECO:0000256" key="2">
    <source>
        <dbReference type="ARBA" id="ARBA00022692"/>
    </source>
</evidence>
<accession>A0A0F9XM61</accession>
<reference evidence="7" key="1">
    <citation type="journal article" date="2015" name="Nature">
        <title>Complex archaea that bridge the gap between prokaryotes and eukaryotes.</title>
        <authorList>
            <person name="Spang A."/>
            <person name="Saw J.H."/>
            <person name="Jorgensen S.L."/>
            <person name="Zaremba-Niedzwiedzka K."/>
            <person name="Martijn J."/>
            <person name="Lind A.E."/>
            <person name="van Eijk R."/>
            <person name="Schleper C."/>
            <person name="Guy L."/>
            <person name="Ettema T.J."/>
        </authorList>
    </citation>
    <scope>NUCLEOTIDE SEQUENCE</scope>
</reference>
<dbReference type="Pfam" id="PF07298">
    <property type="entry name" value="NnrU"/>
    <property type="match status" value="1"/>
</dbReference>
<dbReference type="AlphaFoldDB" id="A0A0F9XM61"/>
<evidence type="ECO:0000256" key="5">
    <source>
        <dbReference type="SAM" id="Phobius"/>
    </source>
</evidence>
<feature type="domain" description="NnrU" evidence="6">
    <location>
        <begin position="3"/>
        <end position="190"/>
    </location>
</feature>
<organism evidence="7">
    <name type="scientific">marine sediment metagenome</name>
    <dbReference type="NCBI Taxonomy" id="412755"/>
    <lineage>
        <taxon>unclassified sequences</taxon>
        <taxon>metagenomes</taxon>
        <taxon>ecological metagenomes</taxon>
    </lineage>
</organism>
<comment type="caution">
    <text evidence="7">The sequence shown here is derived from an EMBL/GenBank/DDBJ whole genome shotgun (WGS) entry which is preliminary data.</text>
</comment>
<evidence type="ECO:0000259" key="6">
    <source>
        <dbReference type="Pfam" id="PF07298"/>
    </source>
</evidence>
<keyword evidence="4 5" id="KW-0472">Membrane</keyword>
<dbReference type="EMBL" id="LAZR01000088">
    <property type="protein sequence ID" value="KKN93228.1"/>
    <property type="molecule type" value="Genomic_DNA"/>
</dbReference>
<evidence type="ECO:0000313" key="7">
    <source>
        <dbReference type="EMBL" id="KKN93228.1"/>
    </source>
</evidence>
<dbReference type="GO" id="GO:0016020">
    <property type="term" value="C:membrane"/>
    <property type="evidence" value="ECO:0007669"/>
    <property type="project" value="UniProtKB-SubCell"/>
</dbReference>
<dbReference type="InterPro" id="IPR009915">
    <property type="entry name" value="NnrU_dom"/>
</dbReference>
<protein>
    <recommendedName>
        <fullName evidence="6">NnrU domain-containing protein</fullName>
    </recommendedName>
</protein>
<name>A0A0F9XM61_9ZZZZ</name>
<comment type="subcellular location">
    <subcellularLocation>
        <location evidence="1">Membrane</location>
        <topology evidence="1">Multi-pass membrane protein</topology>
    </subcellularLocation>
</comment>
<keyword evidence="2 5" id="KW-0812">Transmembrane</keyword>
<evidence type="ECO:0000256" key="1">
    <source>
        <dbReference type="ARBA" id="ARBA00004141"/>
    </source>
</evidence>
<feature type="transmembrane region" description="Helical" evidence="5">
    <location>
        <begin position="164"/>
        <end position="188"/>
    </location>
</feature>
<proteinExistence type="predicted"/>
<feature type="transmembrane region" description="Helical" evidence="5">
    <location>
        <begin position="115"/>
        <end position="143"/>
    </location>
</feature>